<dbReference type="PANTHER" id="PTHR36154:SF1">
    <property type="entry name" value="DNA-BINDING TRANSCRIPTIONAL ACTIVATOR ALPA"/>
    <property type="match status" value="1"/>
</dbReference>
<dbReference type="Proteomes" id="UP000004506">
    <property type="component" value="Unassembled WGS sequence"/>
</dbReference>
<dbReference type="InterPro" id="IPR052931">
    <property type="entry name" value="Prophage_regulatory_activator"/>
</dbReference>
<dbReference type="AlphaFoldDB" id="A0AA86Z1E0"/>
<organism evidence="1 2">
    <name type="scientific">Providencia stuartii ATCC 25827</name>
    <dbReference type="NCBI Taxonomy" id="471874"/>
    <lineage>
        <taxon>Bacteria</taxon>
        <taxon>Pseudomonadati</taxon>
        <taxon>Pseudomonadota</taxon>
        <taxon>Gammaproteobacteria</taxon>
        <taxon>Enterobacterales</taxon>
        <taxon>Morganellaceae</taxon>
        <taxon>Providencia</taxon>
    </lineage>
</organism>
<dbReference type="Gene3D" id="1.10.238.160">
    <property type="match status" value="1"/>
</dbReference>
<dbReference type="EMBL" id="ABJD02000101">
    <property type="protein sequence ID" value="EDU60534.1"/>
    <property type="molecule type" value="Genomic_DNA"/>
</dbReference>
<sequence>MCHQRMGGVMEHRKLIKIHEVLRRCAISRATLYRLISKKCFPNQVSVTGSRSVAWREDEIQKWINDRPYSK</sequence>
<gene>
    <name evidence="1" type="ORF">PROSTU_03741</name>
</gene>
<evidence type="ECO:0000313" key="2">
    <source>
        <dbReference type="Proteomes" id="UP000004506"/>
    </source>
</evidence>
<proteinExistence type="predicted"/>
<reference evidence="1 2" key="3">
    <citation type="submission" date="2008-05" db="EMBL/GenBank/DDBJ databases">
        <authorList>
            <person name="Fulton L."/>
            <person name="Clifton S."/>
            <person name="Fulton B."/>
            <person name="Xu J."/>
            <person name="Minx P."/>
            <person name="Pepin K.H."/>
            <person name="Johnson M."/>
            <person name="Thiruvilangam P."/>
            <person name="Bhonagiri V."/>
            <person name="Nash W.E."/>
            <person name="Mardis E.R."/>
            <person name="Wilson R.K."/>
        </authorList>
    </citation>
    <scope>NUCLEOTIDE SEQUENCE [LARGE SCALE GENOMIC DNA]</scope>
    <source>
        <strain evidence="1 2">ATCC 25827</strain>
    </source>
</reference>
<comment type="caution">
    <text evidence="1">The sequence shown here is derived from an EMBL/GenBank/DDBJ whole genome shotgun (WGS) entry which is preliminary data.</text>
</comment>
<dbReference type="Pfam" id="PF05930">
    <property type="entry name" value="Phage_AlpA"/>
    <property type="match status" value="1"/>
</dbReference>
<dbReference type="InterPro" id="IPR010260">
    <property type="entry name" value="AlpA"/>
</dbReference>
<reference evidence="2" key="2">
    <citation type="submission" date="2008-04" db="EMBL/GenBank/DDBJ databases">
        <title>Draft genome sequence of Providencia stuartii(ATCC 25827).</title>
        <authorList>
            <person name="Sudarsanam P."/>
            <person name="Ley R."/>
            <person name="Guruge J."/>
            <person name="Turnbaugh P.J."/>
            <person name="Mahowald M."/>
            <person name="Liep D."/>
            <person name="Gordon J."/>
        </authorList>
    </citation>
    <scope>NUCLEOTIDE SEQUENCE [LARGE SCALE GENOMIC DNA]</scope>
    <source>
        <strain evidence="2">ATCC 25827</strain>
    </source>
</reference>
<accession>A0AA86Z1E0</accession>
<evidence type="ECO:0000313" key="1">
    <source>
        <dbReference type="EMBL" id="EDU60534.1"/>
    </source>
</evidence>
<reference evidence="2" key="1">
    <citation type="submission" date="2008-04" db="EMBL/GenBank/DDBJ databases">
        <title>Draft genome sequence of Providencia stuartii (ATCC 25827).</title>
        <authorList>
            <person name="Sudarsanam P."/>
            <person name="Ley R."/>
            <person name="Guruge J."/>
            <person name="Turnbaugh P.J."/>
            <person name="Mahowald M."/>
            <person name="Liep D."/>
            <person name="Gordon J."/>
        </authorList>
    </citation>
    <scope>NUCLEOTIDE SEQUENCE [LARGE SCALE GENOMIC DNA]</scope>
    <source>
        <strain evidence="2">ATCC 25827</strain>
    </source>
</reference>
<name>A0AA86Z1E0_PROST</name>
<dbReference type="PANTHER" id="PTHR36154">
    <property type="entry name" value="DNA-BINDING TRANSCRIPTIONAL ACTIVATOR ALPA"/>
    <property type="match status" value="1"/>
</dbReference>
<protein>
    <submittedName>
        <fullName evidence="1">Transcriptional regulator, AlpA family</fullName>
    </submittedName>
</protein>